<dbReference type="InterPro" id="IPR011614">
    <property type="entry name" value="Catalase_core"/>
</dbReference>
<dbReference type="GO" id="GO:0004096">
    <property type="term" value="F:catalase activity"/>
    <property type="evidence" value="ECO:0007669"/>
    <property type="project" value="UniProtKB-EC"/>
</dbReference>
<dbReference type="SUPFAM" id="SSF56634">
    <property type="entry name" value="Heme-dependent catalase-like"/>
    <property type="match status" value="1"/>
</dbReference>
<evidence type="ECO:0000256" key="9">
    <source>
        <dbReference type="ARBA" id="ARBA00023324"/>
    </source>
</evidence>
<comment type="similarity">
    <text evidence="2">Belongs to the catalase family. HPII subfamily.</text>
</comment>
<dbReference type="InterPro" id="IPR043156">
    <property type="entry name" value="Catalase_clade2_helical"/>
</dbReference>
<dbReference type="InterPro" id="IPR024708">
    <property type="entry name" value="Catalase_AS"/>
</dbReference>
<dbReference type="EMBL" id="JBHTHX010001000">
    <property type="protein sequence ID" value="MFD0887623.1"/>
    <property type="molecule type" value="Genomic_DNA"/>
</dbReference>
<dbReference type="Gene3D" id="2.40.180.10">
    <property type="entry name" value="Catalase core domain"/>
    <property type="match status" value="1"/>
</dbReference>
<dbReference type="InterPro" id="IPR024711">
    <property type="entry name" value="Catalase_clade1/3"/>
</dbReference>
<dbReference type="InterPro" id="IPR010582">
    <property type="entry name" value="Catalase_immune_responsive"/>
</dbReference>
<gene>
    <name evidence="13" type="ORF">ACFQ08_24040</name>
</gene>
<keyword evidence="6 10" id="KW-0479">Metal-binding</keyword>
<evidence type="ECO:0000313" key="13">
    <source>
        <dbReference type="EMBL" id="MFD0887623.1"/>
    </source>
</evidence>
<evidence type="ECO:0000313" key="14">
    <source>
        <dbReference type="Proteomes" id="UP001597024"/>
    </source>
</evidence>
<keyword evidence="5 10" id="KW-0349">Heme</keyword>
<dbReference type="PANTHER" id="PTHR42821:SF1">
    <property type="entry name" value="CATALASE-B"/>
    <property type="match status" value="1"/>
</dbReference>
<dbReference type="Gene3D" id="1.20.1370.20">
    <property type="match status" value="1"/>
</dbReference>
<keyword evidence="8 10" id="KW-0408">Iron</keyword>
<feature type="domain" description="Catalase core" evidence="12">
    <location>
        <begin position="25"/>
        <end position="413"/>
    </location>
</feature>
<dbReference type="PRINTS" id="PR00067">
    <property type="entry name" value="CATALASE"/>
</dbReference>
<dbReference type="Proteomes" id="UP001597024">
    <property type="component" value="Unassembled WGS sequence"/>
</dbReference>
<sequence>MADNGNRKQQQLDQYRVDSTDTRYTTDQGVRVDDTDNSLSIGERGPTILEDFHFREKVMRFDHERIPERVVHARGSGAHGVFQVYESLAEYTCADFLCDPSLVTPVFVRFSTVAGSRGSADTVRDVRGFATKFFTRQGNYDLVANNFPVFFIQDAIKFSDFVHAVKPEPHNEIPQAQSAHDTLWDFVQLQPETMHMIMWLMSDRAIPRSYRMMQGFGVHTFRLVNAEGRGTFCKFHWRPKLGTHSLVWDEVLRIQGNDPDFNRRDLWDAIENGDYPEWELGLQLVPEEDEHRFDFDLLDATKIIPEEEVPLRTVGKLTLNRNPENFFAETEQIAFCTANVVPGIDFTNDPLLQGRNFSYLDTQLLRLGGPNFQQIPINRPVAPVHNDNRDGFHQHMIHTSRTSYSKNSISGGCPATGVLSGDMTGVFRHYTERVDGEKIRRRSPSFGDHYSQATLFWNSMAPWEKDHIVKAFLFELGHVERRYIKEQVVERLANVDTGLAAHVAAGLGLP</sequence>
<protein>
    <recommendedName>
        <fullName evidence="3 10">Catalase</fullName>
        <ecNumber evidence="3 10">1.11.1.6</ecNumber>
    </recommendedName>
</protein>
<evidence type="ECO:0000256" key="2">
    <source>
        <dbReference type="ARBA" id="ARBA00010660"/>
    </source>
</evidence>
<accession>A0ABW3DUX1</accession>
<dbReference type="PROSITE" id="PS51402">
    <property type="entry name" value="CATALASE_3"/>
    <property type="match status" value="1"/>
</dbReference>
<keyword evidence="4 10" id="KW-0575">Peroxidase</keyword>
<dbReference type="Pfam" id="PF06628">
    <property type="entry name" value="Catalase-rel"/>
    <property type="match status" value="1"/>
</dbReference>
<dbReference type="Pfam" id="PF00199">
    <property type="entry name" value="Catalase"/>
    <property type="match status" value="1"/>
</dbReference>
<evidence type="ECO:0000256" key="4">
    <source>
        <dbReference type="ARBA" id="ARBA00022559"/>
    </source>
</evidence>
<name>A0ABW3DUX1_9ACTN</name>
<evidence type="ECO:0000256" key="6">
    <source>
        <dbReference type="ARBA" id="ARBA00022723"/>
    </source>
</evidence>
<evidence type="ECO:0000256" key="7">
    <source>
        <dbReference type="ARBA" id="ARBA00023002"/>
    </source>
</evidence>
<dbReference type="InterPro" id="IPR002226">
    <property type="entry name" value="Catalase_haem_BS"/>
</dbReference>
<keyword evidence="9 10" id="KW-0376">Hydrogen peroxide</keyword>
<dbReference type="InterPro" id="IPR018028">
    <property type="entry name" value="Catalase"/>
</dbReference>
<feature type="non-terminal residue" evidence="13">
    <location>
        <position position="510"/>
    </location>
</feature>
<evidence type="ECO:0000256" key="1">
    <source>
        <dbReference type="ARBA" id="ARBA00001971"/>
    </source>
</evidence>
<evidence type="ECO:0000259" key="12">
    <source>
        <dbReference type="SMART" id="SM01060"/>
    </source>
</evidence>
<evidence type="ECO:0000256" key="8">
    <source>
        <dbReference type="ARBA" id="ARBA00023004"/>
    </source>
</evidence>
<evidence type="ECO:0000256" key="10">
    <source>
        <dbReference type="RuleBase" id="RU000498"/>
    </source>
</evidence>
<comment type="cofactor">
    <cofactor evidence="1">
        <name>heme</name>
        <dbReference type="ChEBI" id="CHEBI:30413"/>
    </cofactor>
</comment>
<keyword evidence="14" id="KW-1185">Reference proteome</keyword>
<dbReference type="InterPro" id="IPR024712">
    <property type="entry name" value="Catalase_clade2"/>
</dbReference>
<evidence type="ECO:0000256" key="3">
    <source>
        <dbReference type="ARBA" id="ARBA00012314"/>
    </source>
</evidence>
<dbReference type="PROSITE" id="PS00437">
    <property type="entry name" value="CATALASE_1"/>
    <property type="match status" value="1"/>
</dbReference>
<dbReference type="EC" id="1.11.1.6" evidence="3 10"/>
<dbReference type="PANTHER" id="PTHR42821">
    <property type="entry name" value="CATALASE"/>
    <property type="match status" value="1"/>
</dbReference>
<comment type="catalytic activity">
    <reaction evidence="10">
        <text>2 H2O2 = O2 + 2 H2O</text>
        <dbReference type="Rhea" id="RHEA:20309"/>
        <dbReference type="ChEBI" id="CHEBI:15377"/>
        <dbReference type="ChEBI" id="CHEBI:15379"/>
        <dbReference type="ChEBI" id="CHEBI:16240"/>
        <dbReference type="EC" id="1.11.1.6"/>
    </reaction>
</comment>
<proteinExistence type="inferred from homology"/>
<organism evidence="13 14">
    <name type="scientific">Streptosporangium algeriense</name>
    <dbReference type="NCBI Taxonomy" id="1682748"/>
    <lineage>
        <taxon>Bacteria</taxon>
        <taxon>Bacillati</taxon>
        <taxon>Actinomycetota</taxon>
        <taxon>Actinomycetes</taxon>
        <taxon>Streptosporangiales</taxon>
        <taxon>Streptosporangiaceae</taxon>
        <taxon>Streptosporangium</taxon>
    </lineage>
</organism>
<dbReference type="InterPro" id="IPR020835">
    <property type="entry name" value="Catalase_sf"/>
</dbReference>
<dbReference type="PROSITE" id="PS00438">
    <property type="entry name" value="CATALASE_2"/>
    <property type="match status" value="1"/>
</dbReference>
<comment type="caution">
    <text evidence="13">The sequence shown here is derived from an EMBL/GenBank/DDBJ whole genome shotgun (WGS) entry which is preliminary data.</text>
</comment>
<reference evidence="14" key="1">
    <citation type="journal article" date="2019" name="Int. J. Syst. Evol. Microbiol.">
        <title>The Global Catalogue of Microorganisms (GCM) 10K type strain sequencing project: providing services to taxonomists for standard genome sequencing and annotation.</title>
        <authorList>
            <consortium name="The Broad Institute Genomics Platform"/>
            <consortium name="The Broad Institute Genome Sequencing Center for Infectious Disease"/>
            <person name="Wu L."/>
            <person name="Ma J."/>
        </authorList>
    </citation>
    <scope>NUCLEOTIDE SEQUENCE [LARGE SCALE GENOMIC DNA]</scope>
    <source>
        <strain evidence="14">CCUG 62974</strain>
    </source>
</reference>
<dbReference type="PIRSF" id="PIRSF038928">
    <property type="entry name" value="Catalase_clade1-3"/>
    <property type="match status" value="1"/>
</dbReference>
<evidence type="ECO:0000256" key="5">
    <source>
        <dbReference type="ARBA" id="ARBA00022617"/>
    </source>
</evidence>
<feature type="region of interest" description="Disordered" evidence="11">
    <location>
        <begin position="1"/>
        <end position="37"/>
    </location>
</feature>
<dbReference type="SMART" id="SM01060">
    <property type="entry name" value="Catalase"/>
    <property type="match status" value="1"/>
</dbReference>
<evidence type="ECO:0000256" key="11">
    <source>
        <dbReference type="SAM" id="MobiDB-lite"/>
    </source>
</evidence>
<keyword evidence="7 10" id="KW-0560">Oxidoreductase</keyword>